<sequence length="312" mass="34061">MVKSRRHQGAKWANKLLFTKQNKLDLKKVEISDRQQIDKSNNTDVKARNLSINSANWEDDFGHQWGERFLATLLLMGQVVVRLLKGKVDSRNIMEHMANVGLGSLNSVLIIAYFAGMIFTIQSARELIRYGALSAVGGAFALAFCRELAPVLTASVVAGQVGAAFAAEIGEMQVTEQIDALYMLRTNPIDYLVIPRAIACCLMLPILSVFSLFAGIGGGVFVAFYFYHLPVEVFLDSVRDFLELKDLFGVVIKAFVFGGMIAMIGCGWGLTTKGGAKGVSASTKAAVVTSWVCIFIVDFVLSLAIFNELSIN</sequence>
<evidence type="ECO:0000256" key="2">
    <source>
        <dbReference type="ARBA" id="ARBA00007556"/>
    </source>
</evidence>
<keyword evidence="9" id="KW-1185">Reference proteome</keyword>
<dbReference type="NCBIfam" id="TIGR00056">
    <property type="entry name" value="MlaE family lipid ABC transporter permease subunit"/>
    <property type="match status" value="1"/>
</dbReference>
<name>A0A926V9G6_9CYAN</name>
<comment type="similarity">
    <text evidence="2 7">Belongs to the MlaE permease family.</text>
</comment>
<feature type="transmembrane region" description="Helical" evidence="7">
    <location>
        <begin position="96"/>
        <end position="121"/>
    </location>
</feature>
<evidence type="ECO:0000313" key="8">
    <source>
        <dbReference type="EMBL" id="MBD2179657.1"/>
    </source>
</evidence>
<dbReference type="PANTHER" id="PTHR30188">
    <property type="entry name" value="ABC TRANSPORTER PERMEASE PROTEIN-RELATED"/>
    <property type="match status" value="1"/>
</dbReference>
<gene>
    <name evidence="8" type="ORF">H6G03_00785</name>
</gene>
<keyword evidence="4 7" id="KW-0812">Transmembrane</keyword>
<dbReference type="EMBL" id="JACJPW010000001">
    <property type="protein sequence ID" value="MBD2179657.1"/>
    <property type="molecule type" value="Genomic_DNA"/>
</dbReference>
<dbReference type="Pfam" id="PF02405">
    <property type="entry name" value="MlaE"/>
    <property type="match status" value="1"/>
</dbReference>
<reference evidence="8" key="1">
    <citation type="journal article" date="2015" name="ISME J.">
        <title>Draft Genome Sequence of Streptomyces incarnatus NRRL8089, which Produces the Nucleoside Antibiotic Sinefungin.</title>
        <authorList>
            <person name="Oshima K."/>
            <person name="Hattori M."/>
            <person name="Shimizu H."/>
            <person name="Fukuda K."/>
            <person name="Nemoto M."/>
            <person name="Inagaki K."/>
            <person name="Tamura T."/>
        </authorList>
    </citation>
    <scope>NUCLEOTIDE SEQUENCE</scope>
    <source>
        <strain evidence="8">FACHB-1375</strain>
    </source>
</reference>
<proteinExistence type="inferred from homology"/>
<evidence type="ECO:0000256" key="7">
    <source>
        <dbReference type="RuleBase" id="RU362044"/>
    </source>
</evidence>
<dbReference type="Proteomes" id="UP000641646">
    <property type="component" value="Unassembled WGS sequence"/>
</dbReference>
<dbReference type="AlphaFoldDB" id="A0A926V9G6"/>
<evidence type="ECO:0000256" key="3">
    <source>
        <dbReference type="ARBA" id="ARBA00022448"/>
    </source>
</evidence>
<keyword evidence="5 7" id="KW-1133">Transmembrane helix</keyword>
<evidence type="ECO:0000256" key="4">
    <source>
        <dbReference type="ARBA" id="ARBA00022692"/>
    </source>
</evidence>
<feature type="transmembrane region" description="Helical" evidence="7">
    <location>
        <begin position="247"/>
        <end position="271"/>
    </location>
</feature>
<protein>
    <submittedName>
        <fullName evidence="8">MlaE family lipid ABC transporter permease subunit</fullName>
    </submittedName>
</protein>
<dbReference type="RefSeq" id="WP_190461049.1">
    <property type="nucleotide sequence ID" value="NZ_JACJPW010000001.1"/>
</dbReference>
<organism evidence="8 9">
    <name type="scientific">Aerosakkonema funiforme FACHB-1375</name>
    <dbReference type="NCBI Taxonomy" id="2949571"/>
    <lineage>
        <taxon>Bacteria</taxon>
        <taxon>Bacillati</taxon>
        <taxon>Cyanobacteriota</taxon>
        <taxon>Cyanophyceae</taxon>
        <taxon>Oscillatoriophycideae</taxon>
        <taxon>Aerosakkonematales</taxon>
        <taxon>Aerosakkonemataceae</taxon>
        <taxon>Aerosakkonema</taxon>
    </lineage>
</organism>
<dbReference type="InterPro" id="IPR003453">
    <property type="entry name" value="ABC_MlaE_roteobac"/>
</dbReference>
<reference evidence="8" key="2">
    <citation type="submission" date="2020-08" db="EMBL/GenBank/DDBJ databases">
        <authorList>
            <person name="Chen M."/>
            <person name="Teng W."/>
            <person name="Zhao L."/>
            <person name="Hu C."/>
            <person name="Zhou Y."/>
            <person name="Han B."/>
            <person name="Song L."/>
            <person name="Shu W."/>
        </authorList>
    </citation>
    <scope>NUCLEOTIDE SEQUENCE</scope>
    <source>
        <strain evidence="8">FACHB-1375</strain>
    </source>
</reference>
<evidence type="ECO:0000256" key="1">
    <source>
        <dbReference type="ARBA" id="ARBA00004141"/>
    </source>
</evidence>
<keyword evidence="3" id="KW-0813">Transport</keyword>
<dbReference type="GO" id="GO:0005548">
    <property type="term" value="F:phospholipid transporter activity"/>
    <property type="evidence" value="ECO:0007669"/>
    <property type="project" value="TreeGrafter"/>
</dbReference>
<feature type="transmembrane region" description="Helical" evidence="7">
    <location>
        <begin position="127"/>
        <end position="145"/>
    </location>
</feature>
<feature type="transmembrane region" description="Helical" evidence="7">
    <location>
        <begin position="283"/>
        <end position="306"/>
    </location>
</feature>
<evidence type="ECO:0000256" key="6">
    <source>
        <dbReference type="ARBA" id="ARBA00023136"/>
    </source>
</evidence>
<dbReference type="InterPro" id="IPR030802">
    <property type="entry name" value="Permease_MalE"/>
</dbReference>
<comment type="subcellular location">
    <subcellularLocation>
        <location evidence="1">Membrane</location>
        <topology evidence="1">Multi-pass membrane protein</topology>
    </subcellularLocation>
</comment>
<evidence type="ECO:0000313" key="9">
    <source>
        <dbReference type="Proteomes" id="UP000641646"/>
    </source>
</evidence>
<dbReference type="PANTHER" id="PTHR30188:SF4">
    <property type="entry name" value="PROTEIN TRIGALACTOSYLDIACYLGLYCEROL 1, CHLOROPLASTIC"/>
    <property type="match status" value="1"/>
</dbReference>
<evidence type="ECO:0000256" key="5">
    <source>
        <dbReference type="ARBA" id="ARBA00022989"/>
    </source>
</evidence>
<comment type="caution">
    <text evidence="8">The sequence shown here is derived from an EMBL/GenBank/DDBJ whole genome shotgun (WGS) entry which is preliminary data.</text>
</comment>
<feature type="transmembrane region" description="Helical" evidence="7">
    <location>
        <begin position="202"/>
        <end position="227"/>
    </location>
</feature>
<keyword evidence="6 7" id="KW-0472">Membrane</keyword>
<dbReference type="GO" id="GO:0043190">
    <property type="term" value="C:ATP-binding cassette (ABC) transporter complex"/>
    <property type="evidence" value="ECO:0007669"/>
    <property type="project" value="InterPro"/>
</dbReference>
<accession>A0A926V9G6</accession>